<evidence type="ECO:0000313" key="1">
    <source>
        <dbReference type="EMBL" id="KAJ8681983.1"/>
    </source>
</evidence>
<dbReference type="EMBL" id="CM056741">
    <property type="protein sequence ID" value="KAJ8681983.1"/>
    <property type="molecule type" value="Genomic_DNA"/>
</dbReference>
<keyword evidence="2" id="KW-1185">Reference proteome</keyword>
<dbReference type="Proteomes" id="UP001239111">
    <property type="component" value="Chromosome 1"/>
</dbReference>
<comment type="caution">
    <text evidence="1">The sequence shown here is derived from an EMBL/GenBank/DDBJ whole genome shotgun (WGS) entry which is preliminary data.</text>
</comment>
<name>A0ACC2PET9_9HYME</name>
<reference evidence="1" key="1">
    <citation type="submission" date="2023-04" db="EMBL/GenBank/DDBJ databases">
        <title>A chromosome-level genome assembly of the parasitoid wasp Eretmocerus hayati.</title>
        <authorList>
            <person name="Zhong Y."/>
            <person name="Liu S."/>
            <person name="Liu Y."/>
        </authorList>
    </citation>
    <scope>NUCLEOTIDE SEQUENCE</scope>
    <source>
        <strain evidence="1">ZJU_SS_LIU_2023</strain>
    </source>
</reference>
<gene>
    <name evidence="1" type="ORF">QAD02_017775</name>
</gene>
<evidence type="ECO:0000313" key="2">
    <source>
        <dbReference type="Proteomes" id="UP001239111"/>
    </source>
</evidence>
<accession>A0ACC2PET9</accession>
<sequence>MADLRSTDVQRLPLGNVTNINHNFLPTHGFHCGNVSVQQLVPVLDLSKNASDCDDSPADGTANLDGSVLSAFTSFNGSMNGTVSSDGSVSFDGSGSSDFMDIGSGDVLLLSSENAIAEPLASISTQSSDVVQHQPISQPRTSANTIPEQLSSQPATSAPTTTPRTLAQIREGKLLNSRSRFSFCSILPSTFIMYAKATVEYLPGEVEERWFAVSHVDEDGNPVSAKGPFYDSYKAFRRRARKIKRPGASRLRRYWDEVNGIEDDESNGEKNVGTFMTLHINNRLARKLTFLADYGEIEAFSATKNALIQNWPEISKLIISLAERYRSSPWIDAILNENGTITTSVHRQNVALMLVPALIHKLMKGKKTVGDWRPTPTEMTNSYILQVKTLAELKTQQDAFHKLMSEKKVPVQAYVLMCGSLDKVEAQYAVVNKVMYSVSTPVEAVDICFKSCVCMRTSFSKISDHTWKFFSSYVYKINTPGKIAAVGSLEMYLDQLRPAVSSNPPSEKYNRGIMDFLQQHSFSGAINKSILHKEKLKFCLALHHLIPVRSYVESIIEQFDQFITNLLIPHMTDELKKKLDSSTYYKVKHIIEENRHPFEAFSTEKKQLKIFRTESVLVDPEKFRIGDKVVEKFLSATEPDVTFEPVLAVNIPLIRSMEVFFQLPGVYDALVAYQAKLQKSKTMSNYSQGKMWNSKYLKFREKGECYFLELFGDEFDPGNALGSAAGEQKLFGAYVSCSALPPHIAFKMYSIFVATLFYAKHGKGYGNEAVFSKIIEELSILYHNGLRININGKAKTLYFALTQVIGDNLSMNAMCGYPESFIATIFCRICLAVAFECRCLTREVPNLVRTKEKYDNAVAQNEMDEVPPLDGITEVCVFNKVPEYHIGENHSVDVMHDFGEGVCDYTVGNVLHGLIFDDGIIDVKTLNQRIKEFDFGPHETNRPRKVRVIPCKDSKRRGKKCKIRLKSSSAESLCLTRYLGLIIGDLIPEDNKYWQIYLKLRQMIDIVTAPKVTPWDAEKLADLVSDHNFMYTKLFGPLKPKMHFLTHYPRLLLLNGPLINCWGMPFERKNKELKEVAGAVKNNRNLPYTIAMNNQINMCYLKEFSDGVTKDYLRGPLEDELVSDSSIQAYFPESAQKNCIRKMKHLQLLGKKYCEGTIFLAEIHGVDEPYFGKIVGIYDVSGEIYVVASILGADYFHKTLHAYIVPKTVLTTKALHIDRLPRIDPMLCVDAGDHLRITSRYAF</sequence>
<proteinExistence type="predicted"/>
<protein>
    <submittedName>
        <fullName evidence="1">Uncharacterized protein</fullName>
    </submittedName>
</protein>
<organism evidence="1 2">
    <name type="scientific">Eretmocerus hayati</name>
    <dbReference type="NCBI Taxonomy" id="131215"/>
    <lineage>
        <taxon>Eukaryota</taxon>
        <taxon>Metazoa</taxon>
        <taxon>Ecdysozoa</taxon>
        <taxon>Arthropoda</taxon>
        <taxon>Hexapoda</taxon>
        <taxon>Insecta</taxon>
        <taxon>Pterygota</taxon>
        <taxon>Neoptera</taxon>
        <taxon>Endopterygota</taxon>
        <taxon>Hymenoptera</taxon>
        <taxon>Apocrita</taxon>
        <taxon>Proctotrupomorpha</taxon>
        <taxon>Chalcidoidea</taxon>
        <taxon>Aphelinidae</taxon>
        <taxon>Aphelininae</taxon>
        <taxon>Eretmocerus</taxon>
    </lineage>
</organism>